<evidence type="ECO:0000313" key="1">
    <source>
        <dbReference type="EMBL" id="QTA92693.1"/>
    </source>
</evidence>
<evidence type="ECO:0000313" key="2">
    <source>
        <dbReference type="Proteomes" id="UP000663722"/>
    </source>
</evidence>
<reference evidence="1" key="1">
    <citation type="journal article" date="2021" name="Microb. Physiol.">
        <title>Proteogenomic Insights into the Physiology of Marine, Sulfate-Reducing, Filamentous Desulfonema limicola and Desulfonema magnum.</title>
        <authorList>
            <person name="Schnaars V."/>
            <person name="Wohlbrand L."/>
            <person name="Scheve S."/>
            <person name="Hinrichs C."/>
            <person name="Reinhardt R."/>
            <person name="Rabus R."/>
        </authorList>
    </citation>
    <scope>NUCLEOTIDE SEQUENCE</scope>
    <source>
        <strain evidence="1">4be13</strain>
    </source>
</reference>
<dbReference type="KEGG" id="dmm:dnm_087810"/>
<accession>A0A975BW19</accession>
<dbReference type="AlphaFoldDB" id="A0A975BW19"/>
<name>A0A975BW19_9BACT</name>
<dbReference type="RefSeq" id="WP_207679947.1">
    <property type="nucleotide sequence ID" value="NZ_CP061800.1"/>
</dbReference>
<protein>
    <submittedName>
        <fullName evidence="1">Uncharacterized protein</fullName>
    </submittedName>
</protein>
<gene>
    <name evidence="1" type="ORF">dnm_087810</name>
</gene>
<keyword evidence="2" id="KW-1185">Reference proteome</keyword>
<sequence length="53" mass="6129">MKQKKLTRKKMKAVKGGWTFFNMILMTTYFSTDTGKGKGGLDFIIDNLKIKIR</sequence>
<proteinExistence type="predicted"/>
<organism evidence="1 2">
    <name type="scientific">Desulfonema magnum</name>
    <dbReference type="NCBI Taxonomy" id="45655"/>
    <lineage>
        <taxon>Bacteria</taxon>
        <taxon>Pseudomonadati</taxon>
        <taxon>Thermodesulfobacteriota</taxon>
        <taxon>Desulfobacteria</taxon>
        <taxon>Desulfobacterales</taxon>
        <taxon>Desulfococcaceae</taxon>
        <taxon>Desulfonema</taxon>
    </lineage>
</organism>
<dbReference type="Proteomes" id="UP000663722">
    <property type="component" value="Chromosome"/>
</dbReference>
<dbReference type="EMBL" id="CP061800">
    <property type="protein sequence ID" value="QTA92693.1"/>
    <property type="molecule type" value="Genomic_DNA"/>
</dbReference>